<dbReference type="Proteomes" id="UP001177744">
    <property type="component" value="Unassembled WGS sequence"/>
</dbReference>
<protein>
    <submittedName>
        <fullName evidence="1">Uncharacterized protein</fullName>
    </submittedName>
</protein>
<evidence type="ECO:0000313" key="1">
    <source>
        <dbReference type="EMBL" id="KAK1328749.1"/>
    </source>
</evidence>
<dbReference type="Gene3D" id="2.30.30.850">
    <property type="match status" value="1"/>
</dbReference>
<comment type="caution">
    <text evidence="1">The sequence shown here is derived from an EMBL/GenBank/DDBJ whole genome shotgun (WGS) entry which is preliminary data.</text>
</comment>
<sequence>MSKTQKKNLTKFILETGQVYPLPEGVPPSFIIMYSRPSPILPRVREKLKAGIHNYSLTQALQYTQRTTHKLIRDALPVPTADPVHPFQPRDSVWGHYTVILSTPTAIKVNGVQTWLHHSQLLHQETAWILATTREIPSLGSTKARKKLDTCRRRTGIHCGQYFCGLLPFWAQLLLAVNLDLDYPDTSSPVYFLSTSLGCATETRVKSLHIHMHLKMARDSDPTGPTPIGLDPDLASPTLIKPHRPIPKVFIFTFNCLSLLTAVEPAFRMSDTVNLAEDNISAISLHPSCVLPISQTPRLHPQDNLALKEKMFKIWIPKATVCPAPARPRQLAQMPPLAEKDLGIVDFLSMEKPAKIHQM</sequence>
<organism evidence="1 2">
    <name type="scientific">Cnephaeus nilssonii</name>
    <name type="common">Northern bat</name>
    <name type="synonym">Eptesicus nilssonii</name>
    <dbReference type="NCBI Taxonomy" id="3371016"/>
    <lineage>
        <taxon>Eukaryota</taxon>
        <taxon>Metazoa</taxon>
        <taxon>Chordata</taxon>
        <taxon>Craniata</taxon>
        <taxon>Vertebrata</taxon>
        <taxon>Euteleostomi</taxon>
        <taxon>Mammalia</taxon>
        <taxon>Eutheria</taxon>
        <taxon>Laurasiatheria</taxon>
        <taxon>Chiroptera</taxon>
        <taxon>Yangochiroptera</taxon>
        <taxon>Vespertilionidae</taxon>
        <taxon>Cnephaeus</taxon>
    </lineage>
</organism>
<accession>A0AA40HCH5</accession>
<name>A0AA40HCH5_CNENI</name>
<dbReference type="EMBL" id="JAULJE010000023">
    <property type="protein sequence ID" value="KAK1328749.1"/>
    <property type="molecule type" value="Genomic_DNA"/>
</dbReference>
<evidence type="ECO:0000313" key="2">
    <source>
        <dbReference type="Proteomes" id="UP001177744"/>
    </source>
</evidence>
<keyword evidence="2" id="KW-1185">Reference proteome</keyword>
<proteinExistence type="predicted"/>
<dbReference type="AlphaFoldDB" id="A0AA40HCH5"/>
<gene>
    <name evidence="1" type="ORF">QTO34_012324</name>
</gene>
<reference evidence="1" key="1">
    <citation type="submission" date="2023-06" db="EMBL/GenBank/DDBJ databases">
        <title>Reference genome for the Northern bat (Eptesicus nilssonii), a most northern bat species.</title>
        <authorList>
            <person name="Laine V.N."/>
            <person name="Pulliainen A.T."/>
            <person name="Lilley T.M."/>
        </authorList>
    </citation>
    <scope>NUCLEOTIDE SEQUENCE</scope>
    <source>
        <strain evidence="1">BLF_Eptnil</strain>
        <tissue evidence="1">Kidney</tissue>
    </source>
</reference>